<sequence>MEENHLPNSLRVTPFSTPNDFFTKQKEFILTEVKVRTFQSRALPASDGYSLQKDYFEQLEESILIKKSEIRIKEQVTSSADVPQGYFENLEYSIRAQISEIKLKEKVIDSGFSIPIDYFSSLEKDVATKRSEEVLKSKIHSDGYSIPLDYFKSLSDTIKSKTSAYRKDDEVKTIAINRDRNWINFISAAAIAFLIGFGSYFTLKQAPSSNSKAELQTNTTKINLGEVSDEEILEYLAQISEGEELIHLTKFIEQEDTASQNHIDNTIADEDIKEYLNYML</sequence>
<proteinExistence type="predicted"/>
<dbReference type="Proteomes" id="UP000625283">
    <property type="component" value="Unassembled WGS sequence"/>
</dbReference>
<keyword evidence="1" id="KW-0812">Transmembrane</keyword>
<keyword evidence="1" id="KW-0472">Membrane</keyword>
<protein>
    <submittedName>
        <fullName evidence="2">Uncharacterized protein</fullName>
    </submittedName>
</protein>
<comment type="caution">
    <text evidence="2">The sequence shown here is derived from an EMBL/GenBank/DDBJ whole genome shotgun (WGS) entry which is preliminary data.</text>
</comment>
<reference evidence="2 3" key="1">
    <citation type="submission" date="2021-01" db="EMBL/GenBank/DDBJ databases">
        <title>C459-1 draft genome sequence.</title>
        <authorList>
            <person name="Zhang X.-F."/>
        </authorList>
    </citation>
    <scope>NUCLEOTIDE SEQUENCE [LARGE SCALE GENOMIC DNA]</scope>
    <source>
        <strain evidence="3">C459-1</strain>
    </source>
</reference>
<keyword evidence="1" id="KW-1133">Transmembrane helix</keyword>
<dbReference type="RefSeq" id="WP_202101744.1">
    <property type="nucleotide sequence ID" value="NZ_JAERTY010000002.1"/>
</dbReference>
<dbReference type="EMBL" id="JAERTY010000002">
    <property type="protein sequence ID" value="MBL1407954.1"/>
    <property type="molecule type" value="Genomic_DNA"/>
</dbReference>
<feature type="transmembrane region" description="Helical" evidence="1">
    <location>
        <begin position="182"/>
        <end position="203"/>
    </location>
</feature>
<accession>A0ABS1R051</accession>
<evidence type="ECO:0000256" key="1">
    <source>
        <dbReference type="SAM" id="Phobius"/>
    </source>
</evidence>
<evidence type="ECO:0000313" key="2">
    <source>
        <dbReference type="EMBL" id="MBL1407954.1"/>
    </source>
</evidence>
<organism evidence="2 3">
    <name type="scientific">Sphingobacterium faecale</name>
    <dbReference type="NCBI Taxonomy" id="2803775"/>
    <lineage>
        <taxon>Bacteria</taxon>
        <taxon>Pseudomonadati</taxon>
        <taxon>Bacteroidota</taxon>
        <taxon>Sphingobacteriia</taxon>
        <taxon>Sphingobacteriales</taxon>
        <taxon>Sphingobacteriaceae</taxon>
        <taxon>Sphingobacterium</taxon>
    </lineage>
</organism>
<keyword evidence="3" id="KW-1185">Reference proteome</keyword>
<gene>
    <name evidence="2" type="ORF">JKG61_04260</name>
</gene>
<name>A0ABS1R051_9SPHI</name>
<evidence type="ECO:0000313" key="3">
    <source>
        <dbReference type="Proteomes" id="UP000625283"/>
    </source>
</evidence>